<dbReference type="Proteomes" id="UP000324800">
    <property type="component" value="Unassembled WGS sequence"/>
</dbReference>
<dbReference type="EMBL" id="SNRW01035675">
    <property type="protein sequence ID" value="KAA6354806.1"/>
    <property type="molecule type" value="Genomic_DNA"/>
</dbReference>
<evidence type="ECO:0000313" key="2">
    <source>
        <dbReference type="Proteomes" id="UP000324800"/>
    </source>
</evidence>
<accession>A0A5J4T8Q1</accession>
<protein>
    <submittedName>
        <fullName evidence="1">Uncharacterized protein</fullName>
    </submittedName>
</protein>
<gene>
    <name evidence="1" type="ORF">EZS28_049666</name>
</gene>
<evidence type="ECO:0000313" key="1">
    <source>
        <dbReference type="EMBL" id="KAA6354806.1"/>
    </source>
</evidence>
<reference evidence="1 2" key="1">
    <citation type="submission" date="2019-03" db="EMBL/GenBank/DDBJ databases">
        <title>Single cell metagenomics reveals metabolic interactions within the superorganism composed of flagellate Streblomastix strix and complex community of Bacteroidetes bacteria on its surface.</title>
        <authorList>
            <person name="Treitli S.C."/>
            <person name="Kolisko M."/>
            <person name="Husnik F."/>
            <person name="Keeling P."/>
            <person name="Hampl V."/>
        </authorList>
    </citation>
    <scope>NUCLEOTIDE SEQUENCE [LARGE SCALE GENOMIC DNA]</scope>
    <source>
        <strain evidence="1">ST1C</strain>
    </source>
</reference>
<name>A0A5J4T8Q1_9EUKA</name>
<feature type="non-terminal residue" evidence="1">
    <location>
        <position position="1"/>
    </location>
</feature>
<organism evidence="1 2">
    <name type="scientific">Streblomastix strix</name>
    <dbReference type="NCBI Taxonomy" id="222440"/>
    <lineage>
        <taxon>Eukaryota</taxon>
        <taxon>Metamonada</taxon>
        <taxon>Preaxostyla</taxon>
        <taxon>Oxymonadida</taxon>
        <taxon>Streblomastigidae</taxon>
        <taxon>Streblomastix</taxon>
    </lineage>
</organism>
<comment type="caution">
    <text evidence="1">The sequence shown here is derived from an EMBL/GenBank/DDBJ whole genome shotgun (WGS) entry which is preliminary data.</text>
</comment>
<sequence length="80" mass="9460">GIMDDRCVGTYCYSSERGRFTHRDDDFMKDKQCDDYFDNRRNNVLILYYNKIRALIFGDSTRLKTQGCGWHVSWLNPPGL</sequence>
<proteinExistence type="predicted"/>
<dbReference type="AlphaFoldDB" id="A0A5J4T8Q1"/>